<feature type="region of interest" description="Disordered" evidence="1">
    <location>
        <begin position="131"/>
        <end position="153"/>
    </location>
</feature>
<keyword evidence="2" id="KW-0472">Membrane</keyword>
<feature type="transmembrane region" description="Helical" evidence="2">
    <location>
        <begin position="103"/>
        <end position="120"/>
    </location>
</feature>
<dbReference type="PANTHER" id="PTHR34980:SF1">
    <property type="entry name" value="INNER MEMBRANE PROTEIN"/>
    <property type="match status" value="1"/>
</dbReference>
<dbReference type="Proteomes" id="UP000217311">
    <property type="component" value="Chromosome"/>
</dbReference>
<sequence>MAMTFTQTMLSFQGRLRRRDLWIYWIGLILAGATLFVLFERLVDIDLAEHRSWLVPLLLTWPTYALLAKRMHDRNRSAWWALLLLVPDLIGSLDAIIGLPEEVSMPSTIVGGLVAIWFFIDSGLLDGTPGDNRFGPSPKAPREPSASQTPAVA</sequence>
<evidence type="ECO:0000256" key="2">
    <source>
        <dbReference type="SAM" id="Phobius"/>
    </source>
</evidence>
<dbReference type="PANTHER" id="PTHR34980">
    <property type="entry name" value="INNER MEMBRANE PROTEIN-RELATED-RELATED"/>
    <property type="match status" value="1"/>
</dbReference>
<keyword evidence="2" id="KW-0812">Transmembrane</keyword>
<protein>
    <submittedName>
        <fullName evidence="3">DUF805 domain-containing protein</fullName>
    </submittedName>
</protein>
<dbReference type="AlphaFoldDB" id="A0A290MYU1"/>
<reference evidence="4" key="1">
    <citation type="submission" date="2017-09" db="EMBL/GenBank/DDBJ databases">
        <title>Genome evolution observed in wild isolates of Caulobacter crescentus.</title>
        <authorList>
            <person name="Ely B."/>
            <person name="Wilson K."/>
            <person name="Scott D."/>
        </authorList>
    </citation>
    <scope>NUCLEOTIDE SEQUENCE [LARGE SCALE GENOMIC DNA]</scope>
    <source>
        <strain evidence="4">CB13b1a</strain>
    </source>
</reference>
<name>A0A290MYU1_CAUVI</name>
<feature type="transmembrane region" description="Helical" evidence="2">
    <location>
        <begin position="21"/>
        <end position="39"/>
    </location>
</feature>
<accession>A0A290MYU1</accession>
<dbReference type="InterPro" id="IPR008523">
    <property type="entry name" value="DUF805"/>
</dbReference>
<dbReference type="Pfam" id="PF05656">
    <property type="entry name" value="DUF805"/>
    <property type="match status" value="1"/>
</dbReference>
<evidence type="ECO:0000313" key="4">
    <source>
        <dbReference type="Proteomes" id="UP000217311"/>
    </source>
</evidence>
<evidence type="ECO:0000313" key="3">
    <source>
        <dbReference type="EMBL" id="ATC32402.1"/>
    </source>
</evidence>
<feature type="transmembrane region" description="Helical" evidence="2">
    <location>
        <begin position="79"/>
        <end position="97"/>
    </location>
</feature>
<dbReference type="EMBL" id="CP023315">
    <property type="protein sequence ID" value="ATC32402.1"/>
    <property type="molecule type" value="Genomic_DNA"/>
</dbReference>
<feature type="transmembrane region" description="Helical" evidence="2">
    <location>
        <begin position="51"/>
        <end position="67"/>
    </location>
</feature>
<keyword evidence="2" id="KW-1133">Transmembrane helix</keyword>
<proteinExistence type="predicted"/>
<gene>
    <name evidence="3" type="ORF">CA606_08585</name>
</gene>
<organism evidence="3 4">
    <name type="scientific">Caulobacter vibrioides</name>
    <name type="common">Caulobacter crescentus</name>
    <dbReference type="NCBI Taxonomy" id="155892"/>
    <lineage>
        <taxon>Bacteria</taxon>
        <taxon>Pseudomonadati</taxon>
        <taxon>Pseudomonadota</taxon>
        <taxon>Alphaproteobacteria</taxon>
        <taxon>Caulobacterales</taxon>
        <taxon>Caulobacteraceae</taxon>
        <taxon>Caulobacter</taxon>
    </lineage>
</organism>
<evidence type="ECO:0000256" key="1">
    <source>
        <dbReference type="SAM" id="MobiDB-lite"/>
    </source>
</evidence>
<dbReference type="GO" id="GO:0005886">
    <property type="term" value="C:plasma membrane"/>
    <property type="evidence" value="ECO:0007669"/>
    <property type="project" value="TreeGrafter"/>
</dbReference>